<evidence type="ECO:0000256" key="1">
    <source>
        <dbReference type="ARBA" id="ARBA00004651"/>
    </source>
</evidence>
<evidence type="ECO:0000256" key="4">
    <source>
        <dbReference type="ARBA" id="ARBA00022519"/>
    </source>
</evidence>
<dbReference type="CDD" id="cd06582">
    <property type="entry name" value="TM_PBP1_LivH_like"/>
    <property type="match status" value="1"/>
</dbReference>
<dbReference type="PANTHER" id="PTHR11795">
    <property type="entry name" value="BRANCHED-CHAIN AMINO ACID TRANSPORT SYSTEM PERMEASE PROTEIN LIVH"/>
    <property type="match status" value="1"/>
</dbReference>
<dbReference type="InterPro" id="IPR052157">
    <property type="entry name" value="BCAA_transport_permease"/>
</dbReference>
<sequence length="291" mass="30686">MDLFIEQLMNGLAIGAIYALITSGLSLIYGILRILHVAHAGVYTIGAYVGLTVYSLSGSLVIAILASMAVCSIVGILIERVVYSPLLKFPPYVPLIASIALLLGVEEVMRLIAGPQIHGFPVSIPLPTITMGNVSLSPTLLMVYIVSIVIFFILWFITSKTDLGLAMRAVSQDMSIASAMGINSTQIVRLTFAIGSSIAAIAGILVGIYFNQVYPTMGAVPAYKTLALIVVGGLGSVPGAILASLLLGIAETLLIGYANIPFPRDAIAFVAMILVLMVRPQGLLGNVRKKI</sequence>
<dbReference type="GO" id="GO:0015190">
    <property type="term" value="F:L-leucine transmembrane transporter activity"/>
    <property type="evidence" value="ECO:0007669"/>
    <property type="project" value="TreeGrafter"/>
</dbReference>
<dbReference type="GO" id="GO:0015808">
    <property type="term" value="P:L-alanine transport"/>
    <property type="evidence" value="ECO:0007669"/>
    <property type="project" value="TreeGrafter"/>
</dbReference>
<dbReference type="Pfam" id="PF02653">
    <property type="entry name" value="BPD_transp_2"/>
    <property type="match status" value="1"/>
</dbReference>
<name>G7VA55_THELD</name>
<reference evidence="12" key="1">
    <citation type="submission" date="2011-10" db="EMBL/GenBank/DDBJ databases">
        <title>The complete genome of chromosome of Thermovirga lienii DSM 17291.</title>
        <authorList>
            <consortium name="US DOE Joint Genome Institute (JGI-PGF)"/>
            <person name="Lucas S."/>
            <person name="Copeland A."/>
            <person name="Lapidus A."/>
            <person name="Glavina del Rio T."/>
            <person name="Dalin E."/>
            <person name="Tice H."/>
            <person name="Bruce D."/>
            <person name="Goodwin L."/>
            <person name="Pitluck S."/>
            <person name="Peters L."/>
            <person name="Mikhailova N."/>
            <person name="Saunders E."/>
            <person name="Kyrpides N."/>
            <person name="Mavromatis K."/>
            <person name="Ivanova N."/>
            <person name="Last F.I."/>
            <person name="Brettin T."/>
            <person name="Detter J.C."/>
            <person name="Han C."/>
            <person name="Larimer F."/>
            <person name="Land M."/>
            <person name="Hauser L."/>
            <person name="Markowitz V."/>
            <person name="Cheng J.-F."/>
            <person name="Hugenholtz P."/>
            <person name="Woyke T."/>
            <person name="Wu D."/>
            <person name="Spring S."/>
            <person name="Schroeder M."/>
            <person name="Brambilla E.-M."/>
            <person name="Klenk H.-P."/>
            <person name="Eisen J.A."/>
        </authorList>
    </citation>
    <scope>NUCLEOTIDE SEQUENCE [LARGE SCALE GENOMIC DNA]</scope>
    <source>
        <strain evidence="12">ATCC BAA-1197 / DSM 17291 / Cas60314</strain>
    </source>
</reference>
<dbReference type="Proteomes" id="UP000005868">
    <property type="component" value="Chromosome"/>
</dbReference>
<keyword evidence="6" id="KW-0029">Amino-acid transport</keyword>
<dbReference type="KEGG" id="tli:Tlie_1022"/>
<proteinExistence type="inferred from homology"/>
<dbReference type="HOGENOM" id="CLU_039929_3_0_0"/>
<evidence type="ECO:0000256" key="7">
    <source>
        <dbReference type="ARBA" id="ARBA00022989"/>
    </source>
</evidence>
<feature type="transmembrane region" description="Helical" evidence="10">
    <location>
        <begin position="52"/>
        <end position="77"/>
    </location>
</feature>
<dbReference type="STRING" id="580340.Tlie_1022"/>
<comment type="similarity">
    <text evidence="9">Belongs to the binding-protein-dependent transport system permease family. LivHM subfamily.</text>
</comment>
<dbReference type="AlphaFoldDB" id="G7VA55"/>
<keyword evidence="4" id="KW-0997">Cell inner membrane</keyword>
<dbReference type="GO" id="GO:0042941">
    <property type="term" value="P:D-alanine transmembrane transport"/>
    <property type="evidence" value="ECO:0007669"/>
    <property type="project" value="TreeGrafter"/>
</dbReference>
<keyword evidence="8 10" id="KW-0472">Membrane</keyword>
<keyword evidence="2" id="KW-0813">Transport</keyword>
<dbReference type="GO" id="GO:0005886">
    <property type="term" value="C:plasma membrane"/>
    <property type="evidence" value="ECO:0007669"/>
    <property type="project" value="UniProtKB-SubCell"/>
</dbReference>
<dbReference type="GO" id="GO:0015188">
    <property type="term" value="F:L-isoleucine transmembrane transporter activity"/>
    <property type="evidence" value="ECO:0007669"/>
    <property type="project" value="TreeGrafter"/>
</dbReference>
<protein>
    <submittedName>
        <fullName evidence="11">Amino acid/amide ABC transporter membrane protein 1, HAAT family</fullName>
    </submittedName>
</protein>
<evidence type="ECO:0000256" key="3">
    <source>
        <dbReference type="ARBA" id="ARBA00022475"/>
    </source>
</evidence>
<dbReference type="GO" id="GO:1903806">
    <property type="term" value="P:L-isoleucine import across plasma membrane"/>
    <property type="evidence" value="ECO:0007669"/>
    <property type="project" value="TreeGrafter"/>
</dbReference>
<organism evidence="11 12">
    <name type="scientific">Thermovirga lienii (strain ATCC BAA-1197 / DSM 17291 / Cas60314)</name>
    <dbReference type="NCBI Taxonomy" id="580340"/>
    <lineage>
        <taxon>Bacteria</taxon>
        <taxon>Thermotogati</taxon>
        <taxon>Synergistota</taxon>
        <taxon>Synergistia</taxon>
        <taxon>Synergistales</taxon>
        <taxon>Thermovirgaceae</taxon>
        <taxon>Thermovirga</taxon>
    </lineage>
</organism>
<keyword evidence="3" id="KW-1003">Cell membrane</keyword>
<reference evidence="11 12" key="2">
    <citation type="journal article" date="2012" name="Stand. Genomic Sci.">
        <title>Genome sequence of the moderately thermophilic, amino-acid-degrading and sulfur-reducing bacterium Thermovirga lienii type strain (Cas60314(T)).</title>
        <authorList>
            <person name="Goker M."/>
            <person name="Saunders E."/>
            <person name="Lapidus A."/>
            <person name="Nolan M."/>
            <person name="Lucas S."/>
            <person name="Hammon N."/>
            <person name="Deshpande S."/>
            <person name="Cheng J.F."/>
            <person name="Han C."/>
            <person name="Tapia R."/>
            <person name="Goodwin L.A."/>
            <person name="Pitluck S."/>
            <person name="Liolios K."/>
            <person name="Mavromatis K."/>
            <person name="Pagani I."/>
            <person name="Ivanova N."/>
            <person name="Mikhailova N."/>
            <person name="Pati A."/>
            <person name="Chen A."/>
            <person name="Palaniappan K."/>
            <person name="Land M."/>
            <person name="Chang Y.J."/>
            <person name="Jeffries C.D."/>
            <person name="Brambilla E.M."/>
            <person name="Rohde M."/>
            <person name="Spring S."/>
            <person name="Detter J.C."/>
            <person name="Woyke T."/>
            <person name="Bristow J."/>
            <person name="Eisen J.A."/>
            <person name="Markowitz V."/>
            <person name="Hugenholtz P."/>
            <person name="Kyrpides N.C."/>
            <person name="Klenk H.P."/>
        </authorList>
    </citation>
    <scope>NUCLEOTIDE SEQUENCE [LARGE SCALE GENOMIC DNA]</scope>
    <source>
        <strain evidence="12">ATCC BAA-1197 / DSM 17291 / Cas60314</strain>
    </source>
</reference>
<evidence type="ECO:0000256" key="2">
    <source>
        <dbReference type="ARBA" id="ARBA00022448"/>
    </source>
</evidence>
<feature type="transmembrane region" description="Helical" evidence="10">
    <location>
        <begin position="141"/>
        <end position="158"/>
    </location>
</feature>
<evidence type="ECO:0000256" key="6">
    <source>
        <dbReference type="ARBA" id="ARBA00022970"/>
    </source>
</evidence>
<dbReference type="InterPro" id="IPR001851">
    <property type="entry name" value="ABC_transp_permease"/>
</dbReference>
<dbReference type="GO" id="GO:0005304">
    <property type="term" value="F:L-valine transmembrane transporter activity"/>
    <property type="evidence" value="ECO:0007669"/>
    <property type="project" value="TreeGrafter"/>
</dbReference>
<evidence type="ECO:0000256" key="8">
    <source>
        <dbReference type="ARBA" id="ARBA00023136"/>
    </source>
</evidence>
<feature type="transmembrane region" description="Helical" evidence="10">
    <location>
        <begin position="12"/>
        <end position="32"/>
    </location>
</feature>
<dbReference type="GO" id="GO:0015192">
    <property type="term" value="F:L-phenylalanine transmembrane transporter activity"/>
    <property type="evidence" value="ECO:0007669"/>
    <property type="project" value="TreeGrafter"/>
</dbReference>
<accession>G7VA55</accession>
<keyword evidence="7 10" id="KW-1133">Transmembrane helix</keyword>
<comment type="subcellular location">
    <subcellularLocation>
        <location evidence="1">Cell membrane</location>
        <topology evidence="1">Multi-pass membrane protein</topology>
    </subcellularLocation>
</comment>
<evidence type="ECO:0000313" key="11">
    <source>
        <dbReference type="EMBL" id="AER66755.1"/>
    </source>
</evidence>
<keyword evidence="12" id="KW-1185">Reference proteome</keyword>
<dbReference type="OrthoDB" id="2085at2"/>
<gene>
    <name evidence="11" type="ordered locus">Tlie_1022</name>
</gene>
<dbReference type="EMBL" id="CP003096">
    <property type="protein sequence ID" value="AER66755.1"/>
    <property type="molecule type" value="Genomic_DNA"/>
</dbReference>
<keyword evidence="5 10" id="KW-0812">Transmembrane</keyword>
<feature type="transmembrane region" description="Helical" evidence="10">
    <location>
        <begin position="266"/>
        <end position="287"/>
    </location>
</feature>
<evidence type="ECO:0000313" key="12">
    <source>
        <dbReference type="Proteomes" id="UP000005868"/>
    </source>
</evidence>
<evidence type="ECO:0000256" key="5">
    <source>
        <dbReference type="ARBA" id="ARBA00022692"/>
    </source>
</evidence>
<feature type="transmembrane region" description="Helical" evidence="10">
    <location>
        <begin position="89"/>
        <end position="105"/>
    </location>
</feature>
<dbReference type="PANTHER" id="PTHR11795:SF371">
    <property type="entry name" value="HIGH-AFFINITY BRANCHED-CHAIN AMINO ACID TRANSPORT SYSTEM PERMEASE PROTEIN LIVH"/>
    <property type="match status" value="1"/>
</dbReference>
<evidence type="ECO:0000256" key="10">
    <source>
        <dbReference type="SAM" id="Phobius"/>
    </source>
</evidence>
<dbReference type="eggNOG" id="COG0559">
    <property type="taxonomic scope" value="Bacteria"/>
</dbReference>
<evidence type="ECO:0000256" key="9">
    <source>
        <dbReference type="ARBA" id="ARBA00037998"/>
    </source>
</evidence>
<feature type="transmembrane region" description="Helical" evidence="10">
    <location>
        <begin position="190"/>
        <end position="210"/>
    </location>
</feature>